<dbReference type="HOGENOM" id="CLU_034539_1_0_11"/>
<feature type="transmembrane region" description="Helical" evidence="2">
    <location>
        <begin position="235"/>
        <end position="260"/>
    </location>
</feature>
<keyword evidence="2" id="KW-0472">Membrane</keyword>
<dbReference type="Proteomes" id="UP000019150">
    <property type="component" value="Chromosome"/>
</dbReference>
<keyword evidence="2" id="KW-0812">Transmembrane</keyword>
<dbReference type="eggNOG" id="COG2899">
    <property type="taxonomic scope" value="Bacteria"/>
</dbReference>
<feature type="transmembrane region" description="Helical" evidence="2">
    <location>
        <begin position="195"/>
        <end position="214"/>
    </location>
</feature>
<dbReference type="PANTHER" id="PTHR30238">
    <property type="entry name" value="MEMBRANE BOUND PREDICTED REDOX MODULATOR"/>
    <property type="match status" value="1"/>
</dbReference>
<evidence type="ECO:0000256" key="2">
    <source>
        <dbReference type="SAM" id="Phobius"/>
    </source>
</evidence>
<feature type="transmembrane region" description="Helical" evidence="2">
    <location>
        <begin position="65"/>
        <end position="92"/>
    </location>
</feature>
<reference evidence="3 4" key="1">
    <citation type="journal article" date="2014" name="Appl. Environ. Microbiol.">
        <title>Insights into the Microbial Degradation of Rubber and Gutta-Percha by Analysis of the Complete Genome of Nocardia nova SH22a.</title>
        <authorList>
            <person name="Luo Q."/>
            <person name="Hiessl S."/>
            <person name="Poehlein A."/>
            <person name="Daniel R."/>
            <person name="Steinbuchel A."/>
        </authorList>
    </citation>
    <scope>NUCLEOTIDE SEQUENCE [LARGE SCALE GENOMIC DNA]</scope>
    <source>
        <strain evidence="3">SH22a</strain>
    </source>
</reference>
<proteinExistence type="predicted"/>
<dbReference type="Pfam" id="PF04332">
    <property type="entry name" value="DUF475"/>
    <property type="match status" value="1"/>
</dbReference>
<feature type="transmembrane region" description="Helical" evidence="2">
    <location>
        <begin position="325"/>
        <end position="344"/>
    </location>
</feature>
<accession>W5TAI3</accession>
<protein>
    <submittedName>
        <fullName evidence="3">Putative membrane protein</fullName>
    </submittedName>
</protein>
<feature type="transmembrane region" description="Helical" evidence="2">
    <location>
        <begin position="168"/>
        <end position="189"/>
    </location>
</feature>
<keyword evidence="2" id="KW-1133">Transmembrane helix</keyword>
<feature type="transmembrane region" description="Helical" evidence="2">
    <location>
        <begin position="297"/>
        <end position="319"/>
    </location>
</feature>
<dbReference type="KEGG" id="nno:NONO_c13510"/>
<feature type="region of interest" description="Disordered" evidence="1">
    <location>
        <begin position="355"/>
        <end position="382"/>
    </location>
</feature>
<feature type="compositionally biased region" description="Low complexity" evidence="1">
    <location>
        <begin position="361"/>
        <end position="382"/>
    </location>
</feature>
<organism evidence="3 4">
    <name type="scientific">Nocardia nova SH22a</name>
    <dbReference type="NCBI Taxonomy" id="1415166"/>
    <lineage>
        <taxon>Bacteria</taxon>
        <taxon>Bacillati</taxon>
        <taxon>Actinomycetota</taxon>
        <taxon>Actinomycetes</taxon>
        <taxon>Mycobacteriales</taxon>
        <taxon>Nocardiaceae</taxon>
        <taxon>Nocardia</taxon>
    </lineage>
</organism>
<feature type="transmembrane region" description="Helical" evidence="2">
    <location>
        <begin position="130"/>
        <end position="147"/>
    </location>
</feature>
<dbReference type="NCBIfam" id="NF010613">
    <property type="entry name" value="PRK14013.1-3"/>
    <property type="match status" value="1"/>
</dbReference>
<name>W5TAI3_9NOCA</name>
<dbReference type="OrthoDB" id="8533002at2"/>
<dbReference type="PATRIC" id="fig|1415166.3.peg.1373"/>
<dbReference type="AlphaFoldDB" id="W5TAI3"/>
<evidence type="ECO:0000313" key="4">
    <source>
        <dbReference type="Proteomes" id="UP000019150"/>
    </source>
</evidence>
<evidence type="ECO:0000256" key="1">
    <source>
        <dbReference type="SAM" id="MobiDB-lite"/>
    </source>
</evidence>
<sequence>MFVRVFALSFIVAAASLVVALLYGGVEAVVLVAALGILEVSLSFDNAVVNAGVLQRMSEFWQRIFLTLGMVVAVFGMRLVFPLVVVGVGAHLDPIRALDLAMNPPAHGAPFFPDGTPSYETLLNDANPKIATFGGMFLLLLFLNFICTPREVTWLSWLERPLARIGRFSTFAIVIALIALVLTAGFLAPNTKADVVMVSGALGMATYFLVDGLGAHFENENHSGPSRAALLTGRAAFFGFIYLEVLDASFSFDGVIGAFAISADPIIIALGLGLIGAMFVRSITVYLVRKGTLSEYIYLEHGAHWAIGALAAVLLVSTGHHLNEMVTGLLGVGIIVAAYVSSLIHNRRHPATQIAESPIVGTPAADPATTGAPAEGARPADAPALAPEAADMSLRDEVDLSELDGEFALDRMTLRARALPRRDKLNTEAF</sequence>
<feature type="transmembrane region" description="Helical" evidence="2">
    <location>
        <begin position="30"/>
        <end position="53"/>
    </location>
</feature>
<dbReference type="PANTHER" id="PTHR30238:SF4">
    <property type="entry name" value="SLL1022 PROTEIN"/>
    <property type="match status" value="1"/>
</dbReference>
<gene>
    <name evidence="3" type="ORF">NONO_c13510</name>
</gene>
<dbReference type="EMBL" id="CP006850">
    <property type="protein sequence ID" value="AHH16154.1"/>
    <property type="molecule type" value="Genomic_DNA"/>
</dbReference>
<dbReference type="STRING" id="1415166.NONO_c13510"/>
<dbReference type="InterPro" id="IPR007427">
    <property type="entry name" value="DUF475"/>
</dbReference>
<keyword evidence="4" id="KW-1185">Reference proteome</keyword>
<evidence type="ECO:0000313" key="3">
    <source>
        <dbReference type="EMBL" id="AHH16154.1"/>
    </source>
</evidence>
<feature type="transmembrane region" description="Helical" evidence="2">
    <location>
        <begin position="266"/>
        <end position="288"/>
    </location>
</feature>